<feature type="compositionally biased region" description="Polar residues" evidence="1">
    <location>
        <begin position="986"/>
        <end position="996"/>
    </location>
</feature>
<feature type="compositionally biased region" description="Basic and acidic residues" evidence="1">
    <location>
        <begin position="538"/>
        <end position="571"/>
    </location>
</feature>
<dbReference type="InterPro" id="IPR051741">
    <property type="entry name" value="PAR6_homolog"/>
</dbReference>
<evidence type="ECO:0000313" key="3">
    <source>
        <dbReference type="EMBL" id="KAL0966616.1"/>
    </source>
</evidence>
<feature type="compositionally biased region" description="Polar residues" evidence="1">
    <location>
        <begin position="624"/>
        <end position="633"/>
    </location>
</feature>
<feature type="compositionally biased region" description="Basic residues" evidence="1">
    <location>
        <begin position="461"/>
        <end position="473"/>
    </location>
</feature>
<feature type="region of interest" description="Disordered" evidence="1">
    <location>
        <begin position="798"/>
        <end position="842"/>
    </location>
</feature>
<protein>
    <recommendedName>
        <fullName evidence="2">PDZ domain-containing protein</fullName>
    </recommendedName>
</protein>
<feature type="compositionally biased region" description="Polar residues" evidence="1">
    <location>
        <begin position="192"/>
        <end position="203"/>
    </location>
</feature>
<evidence type="ECO:0000256" key="1">
    <source>
        <dbReference type="SAM" id="MobiDB-lite"/>
    </source>
</evidence>
<dbReference type="SMART" id="SM00228">
    <property type="entry name" value="PDZ"/>
    <property type="match status" value="1"/>
</dbReference>
<dbReference type="InterPro" id="IPR036034">
    <property type="entry name" value="PDZ_sf"/>
</dbReference>
<reference evidence="3 4" key="1">
    <citation type="submission" date="2024-06" db="EMBL/GenBank/DDBJ databases">
        <authorList>
            <person name="Pan Q."/>
            <person name="Wen M."/>
            <person name="Jouanno E."/>
            <person name="Zahm M."/>
            <person name="Klopp C."/>
            <person name="Cabau C."/>
            <person name="Louis A."/>
            <person name="Berthelot C."/>
            <person name="Parey E."/>
            <person name="Roest Crollius H."/>
            <person name="Montfort J."/>
            <person name="Robinson-Rechavi M."/>
            <person name="Bouchez O."/>
            <person name="Lampietro C."/>
            <person name="Lopez Roques C."/>
            <person name="Donnadieu C."/>
            <person name="Postlethwait J."/>
            <person name="Bobe J."/>
            <person name="Verreycken H."/>
            <person name="Guiguen Y."/>
        </authorList>
    </citation>
    <scope>NUCLEOTIDE SEQUENCE [LARGE SCALE GENOMIC DNA]</scope>
    <source>
        <strain evidence="3">Up_M1</strain>
        <tissue evidence="3">Testis</tissue>
    </source>
</reference>
<feature type="compositionally biased region" description="Pro residues" evidence="1">
    <location>
        <begin position="45"/>
        <end position="59"/>
    </location>
</feature>
<feature type="compositionally biased region" description="Gly residues" evidence="1">
    <location>
        <begin position="172"/>
        <end position="186"/>
    </location>
</feature>
<sequence>MEEEEESQFMRTSAPASSPPQTNDSNDRGLMLSLAPVPGTLSPSSPSPSPSPSPPPPPGSAVHALRSKEMALSQRPGGRERKREKVRQDRRGSELQAGRPASSHALPRPRCRSRGEVQPPVPSQRFDQKRRSSSSEDEVEEVVARVQLHSHPTELPRQQESQAALGREEVGGPTGGVLGQPRGLGEGASLESLDNIQSDSTGVTKDDPPSSKKPSSSSVPSSSSRRHWAPPKGFWRVARPETLILNGVDPQSAAGTQTTTPSLFILSGEEAPVTDTLPCPPRRARLLSVGSAEEDQDEGEGFWNMLRSDSLDCYLERCDKRKANEPVDSTGGPRRSGSLESVCSQEGTLLPGNTVAANLSSRGRLANRQGKSNAEEKDTVDISYLSVDPVDRRDVSLDESAFHGQDRVSTFPQQERLYLPKSRIRPDDLPLSPRHEQAMLLLERARFKARSNYAKGERPPTRRAHSAQRHNPRRQQTVSDSPPVQKAVAVKAKDGLTDPPSSGSLLTPTNRDLSPLGRNRLYGNSPTRVRFEDESEKEAESRYLNRVKERGRAVAQKAKEKSKSTMEKKMEPTISITGPTPTLEEVGFSSAVSPQPAELVAGVRKCEACGSILRDPPGVEPKTATLQPGNTEDSQGKKVPRWVPPGQSDEAPQPDQPRSVRPKAAGVTFGGVLILGEDREDGAEAGLGDRTSGFGKLRRRSRKGENRLKRVGSGHGPYGASWAYRRNSNPRNRMNVCRRAVTFALGTPVALERPKAGALGNGTTSLPIKSALKSSSKTRGGGQPGVKLVPSAQHRLSNLDEEAGGGPLYHDQLTTEQQGEGAVSTTSASPPGSDLVPCIRPSSLRYGPARTNPDHPTSELWDATADGAGVALSGDTGRDQSAGLSEYHPALRCVGVSRAEDLRAELLRSEHLKAEAQWEEGLEGARRSMAERDGRPKLLLRRFFSSIGLHSVGRLVKGGRSSSMEQLSVSVPRTSSASPSPIRRWNPNNGLQRTPSLQSLNTVSPLARLRKASSVQSLERRVERSTILGGVPVSYSLAPRAVQRALSVENMLATRAVHSTGPMGRVVQALPDGTLLLELTRPPNGPFGFVISRGKGRPVTGVYVEQVGDGTEEALYSGLLGVGDELLEVNGEAVAGLTLDHVTRLMTRDSTASIRILPHCHN</sequence>
<dbReference type="EMBL" id="JAGEUA010000009">
    <property type="protein sequence ID" value="KAL0966616.1"/>
    <property type="molecule type" value="Genomic_DNA"/>
</dbReference>
<accession>A0ABD0W7H4</accession>
<feature type="compositionally biased region" description="Polar residues" evidence="1">
    <location>
        <begin position="499"/>
        <end position="512"/>
    </location>
</feature>
<feature type="domain" description="PDZ" evidence="2">
    <location>
        <begin position="1076"/>
        <end position="1146"/>
    </location>
</feature>
<organism evidence="3 4">
    <name type="scientific">Umbra pygmaea</name>
    <name type="common">Eastern mudminnow</name>
    <dbReference type="NCBI Taxonomy" id="75934"/>
    <lineage>
        <taxon>Eukaryota</taxon>
        <taxon>Metazoa</taxon>
        <taxon>Chordata</taxon>
        <taxon>Craniata</taxon>
        <taxon>Vertebrata</taxon>
        <taxon>Euteleostomi</taxon>
        <taxon>Actinopterygii</taxon>
        <taxon>Neopterygii</taxon>
        <taxon>Teleostei</taxon>
        <taxon>Protacanthopterygii</taxon>
        <taxon>Esociformes</taxon>
        <taxon>Umbridae</taxon>
        <taxon>Umbra</taxon>
    </lineage>
</organism>
<feature type="compositionally biased region" description="Basic and acidic residues" evidence="1">
    <location>
        <begin position="77"/>
        <end position="93"/>
    </location>
</feature>
<evidence type="ECO:0000313" key="4">
    <source>
        <dbReference type="Proteomes" id="UP001557470"/>
    </source>
</evidence>
<feature type="region of interest" description="Disordered" evidence="1">
    <location>
        <begin position="682"/>
        <end position="714"/>
    </location>
</feature>
<dbReference type="SUPFAM" id="SSF50156">
    <property type="entry name" value="PDZ domain-like"/>
    <property type="match status" value="1"/>
</dbReference>
<feature type="compositionally biased region" description="Low complexity" evidence="1">
    <location>
        <begin position="212"/>
        <end position="223"/>
    </location>
</feature>
<comment type="caution">
    <text evidence="3">The sequence shown here is derived from an EMBL/GenBank/DDBJ whole genome shotgun (WGS) entry which is preliminary data.</text>
</comment>
<keyword evidence="4" id="KW-1185">Reference proteome</keyword>
<name>A0ABD0W7H4_UMBPY</name>
<feature type="compositionally biased region" description="Polar residues" evidence="1">
    <location>
        <begin position="966"/>
        <end position="979"/>
    </location>
</feature>
<dbReference type="Pfam" id="PF15737">
    <property type="entry name" value="DUF4685"/>
    <property type="match status" value="1"/>
</dbReference>
<dbReference type="InterPro" id="IPR032756">
    <property type="entry name" value="DUF4685"/>
</dbReference>
<dbReference type="PANTHER" id="PTHR14102:SF15">
    <property type="entry name" value="KIAA1614 ORTHOLOG"/>
    <property type="match status" value="1"/>
</dbReference>
<feature type="region of interest" description="Disordered" evidence="1">
    <location>
        <begin position="450"/>
        <end position="581"/>
    </location>
</feature>
<feature type="region of interest" description="Disordered" evidence="1">
    <location>
        <begin position="1"/>
        <end position="233"/>
    </location>
</feature>
<feature type="compositionally biased region" description="Polar residues" evidence="1">
    <location>
        <begin position="812"/>
        <end position="830"/>
    </location>
</feature>
<gene>
    <name evidence="3" type="ORF">UPYG_G00297480</name>
</gene>
<dbReference type="PANTHER" id="PTHR14102">
    <property type="entry name" value="PAR-6-RELATED"/>
    <property type="match status" value="1"/>
</dbReference>
<feature type="compositionally biased region" description="Polar residues" evidence="1">
    <location>
        <begin position="9"/>
        <end position="24"/>
    </location>
</feature>
<dbReference type="PROSITE" id="PS50106">
    <property type="entry name" value="PDZ"/>
    <property type="match status" value="1"/>
</dbReference>
<feature type="region of interest" description="Disordered" evidence="1">
    <location>
        <begin position="611"/>
        <end position="665"/>
    </location>
</feature>
<dbReference type="Gene3D" id="2.30.42.10">
    <property type="match status" value="1"/>
</dbReference>
<dbReference type="AlphaFoldDB" id="A0ABD0W7H4"/>
<feature type="region of interest" description="Disordered" evidence="1">
    <location>
        <begin position="966"/>
        <end position="996"/>
    </location>
</feature>
<dbReference type="Proteomes" id="UP001557470">
    <property type="component" value="Unassembled WGS sequence"/>
</dbReference>
<evidence type="ECO:0000259" key="2">
    <source>
        <dbReference type="PROSITE" id="PS50106"/>
    </source>
</evidence>
<proteinExistence type="predicted"/>
<dbReference type="InterPro" id="IPR001478">
    <property type="entry name" value="PDZ"/>
</dbReference>
<dbReference type="Pfam" id="PF00595">
    <property type="entry name" value="PDZ"/>
    <property type="match status" value="1"/>
</dbReference>